<protein>
    <recommendedName>
        <fullName evidence="7">AB hydrolase-1 domain-containing protein</fullName>
    </recommendedName>
</protein>
<dbReference type="RefSeq" id="XP_005783418.1">
    <property type="nucleotide sequence ID" value="XM_005783361.1"/>
</dbReference>
<dbReference type="PaxDb" id="2903-EOD30989"/>
<comment type="subcellular location">
    <subcellularLocation>
        <location evidence="1">Lipid droplet</location>
    </subcellularLocation>
</comment>
<dbReference type="GO" id="GO:0019915">
    <property type="term" value="P:lipid storage"/>
    <property type="evidence" value="ECO:0007669"/>
    <property type="project" value="InterPro"/>
</dbReference>
<dbReference type="GO" id="GO:0005811">
    <property type="term" value="C:lipid droplet"/>
    <property type="evidence" value="ECO:0007669"/>
    <property type="project" value="UniProtKB-SubCell"/>
</dbReference>
<dbReference type="Pfam" id="PF10230">
    <property type="entry name" value="LIDHydrolase"/>
    <property type="match status" value="1"/>
</dbReference>
<evidence type="ECO:0000256" key="3">
    <source>
        <dbReference type="ARBA" id="ARBA00022677"/>
    </source>
</evidence>
<dbReference type="AlphaFoldDB" id="A0A0D3K5F4"/>
<sequence length="316" mass="33280">MRLSSTLSVERRGAGPAEVARVGIVGAALTHIIFVPGNPGVASYYTSTAEMLAERLGATAAVVGYLGHGSAPLEPPMAAYGLEAQCEHVHRFFEGEVAKLKAGAEEWGGEARLLVVGHSIGAYIAFAGAQRAGLRRGAIGGVPTRSIGLMPFLERTELVRTKAEAATSWWAPAAVLFLSCAAGLVGLLPRFATERLLKLAASDVRRFCPEMVSLTARALPRFGAVRNILTLFRDEARELAEPYDYAALKERCGGALALLYAEGDTDEWAPSEAAARAAAAGVAVAVEEGVPHAFSVEAPTREAVVARVLGLIEEMN</sequence>
<evidence type="ECO:0000256" key="1">
    <source>
        <dbReference type="ARBA" id="ARBA00004502"/>
    </source>
</evidence>
<dbReference type="InterPro" id="IPR029058">
    <property type="entry name" value="AB_hydrolase_fold"/>
</dbReference>
<evidence type="ECO:0000256" key="4">
    <source>
        <dbReference type="ARBA" id="ARBA00022801"/>
    </source>
</evidence>
<dbReference type="PANTHER" id="PTHR13390">
    <property type="entry name" value="LIPASE"/>
    <property type="match status" value="1"/>
</dbReference>
<keyword evidence="4" id="KW-0378">Hydrolase</keyword>
<accession>A0A0D3K5F4</accession>
<organism evidence="5 6">
    <name type="scientific">Emiliania huxleyi (strain CCMP1516)</name>
    <dbReference type="NCBI Taxonomy" id="280463"/>
    <lineage>
        <taxon>Eukaryota</taxon>
        <taxon>Haptista</taxon>
        <taxon>Haptophyta</taxon>
        <taxon>Prymnesiophyceae</taxon>
        <taxon>Isochrysidales</taxon>
        <taxon>Noelaerhabdaceae</taxon>
        <taxon>Emiliania</taxon>
    </lineage>
</organism>
<dbReference type="SUPFAM" id="SSF53474">
    <property type="entry name" value="alpha/beta-Hydrolases"/>
    <property type="match status" value="1"/>
</dbReference>
<dbReference type="InterPro" id="IPR019363">
    <property type="entry name" value="LDAH"/>
</dbReference>
<evidence type="ECO:0008006" key="7">
    <source>
        <dbReference type="Google" id="ProtNLM"/>
    </source>
</evidence>
<dbReference type="Gene3D" id="3.40.50.1820">
    <property type="entry name" value="alpha/beta hydrolase"/>
    <property type="match status" value="1"/>
</dbReference>
<dbReference type="EnsemblProtists" id="EOD30989">
    <property type="protein sequence ID" value="EOD30989"/>
    <property type="gene ID" value="EMIHUDRAFT_462807"/>
</dbReference>
<keyword evidence="6" id="KW-1185">Reference proteome</keyword>
<comment type="similarity">
    <text evidence="2">Belongs to the AB hydrolase superfamily. LDAH family.</text>
</comment>
<dbReference type="PANTHER" id="PTHR13390:SF0">
    <property type="entry name" value="LIPID DROPLET-ASSOCIATED HYDROLASE"/>
    <property type="match status" value="1"/>
</dbReference>
<reference evidence="5" key="2">
    <citation type="submission" date="2024-10" db="UniProtKB">
        <authorList>
            <consortium name="EnsemblProtists"/>
        </authorList>
    </citation>
    <scope>IDENTIFICATION</scope>
</reference>
<name>A0A0D3K5F4_EMIH1</name>
<proteinExistence type="inferred from homology"/>
<dbReference type="GO" id="GO:0016298">
    <property type="term" value="F:lipase activity"/>
    <property type="evidence" value="ECO:0007669"/>
    <property type="project" value="InterPro"/>
</dbReference>
<evidence type="ECO:0000256" key="2">
    <source>
        <dbReference type="ARBA" id="ARBA00008300"/>
    </source>
</evidence>
<dbReference type="eggNOG" id="ENOG502QUDI">
    <property type="taxonomic scope" value="Eukaryota"/>
</dbReference>
<evidence type="ECO:0000313" key="5">
    <source>
        <dbReference type="EnsemblProtists" id="EOD30989"/>
    </source>
</evidence>
<keyword evidence="3" id="KW-0551">Lipid droplet</keyword>
<dbReference type="GeneID" id="17276262"/>
<dbReference type="Proteomes" id="UP000013827">
    <property type="component" value="Unassembled WGS sequence"/>
</dbReference>
<reference evidence="6" key="1">
    <citation type="journal article" date="2013" name="Nature">
        <title>Pan genome of the phytoplankton Emiliania underpins its global distribution.</title>
        <authorList>
            <person name="Read B.A."/>
            <person name="Kegel J."/>
            <person name="Klute M.J."/>
            <person name="Kuo A."/>
            <person name="Lefebvre S.C."/>
            <person name="Maumus F."/>
            <person name="Mayer C."/>
            <person name="Miller J."/>
            <person name="Monier A."/>
            <person name="Salamov A."/>
            <person name="Young J."/>
            <person name="Aguilar M."/>
            <person name="Claverie J.M."/>
            <person name="Frickenhaus S."/>
            <person name="Gonzalez K."/>
            <person name="Herman E.K."/>
            <person name="Lin Y.C."/>
            <person name="Napier J."/>
            <person name="Ogata H."/>
            <person name="Sarno A.F."/>
            <person name="Shmutz J."/>
            <person name="Schroeder D."/>
            <person name="de Vargas C."/>
            <person name="Verret F."/>
            <person name="von Dassow P."/>
            <person name="Valentin K."/>
            <person name="Van de Peer Y."/>
            <person name="Wheeler G."/>
            <person name="Dacks J.B."/>
            <person name="Delwiche C.F."/>
            <person name="Dyhrman S.T."/>
            <person name="Glockner G."/>
            <person name="John U."/>
            <person name="Richards T."/>
            <person name="Worden A.Z."/>
            <person name="Zhang X."/>
            <person name="Grigoriev I.V."/>
            <person name="Allen A.E."/>
            <person name="Bidle K."/>
            <person name="Borodovsky M."/>
            <person name="Bowler C."/>
            <person name="Brownlee C."/>
            <person name="Cock J.M."/>
            <person name="Elias M."/>
            <person name="Gladyshev V.N."/>
            <person name="Groth M."/>
            <person name="Guda C."/>
            <person name="Hadaegh A."/>
            <person name="Iglesias-Rodriguez M.D."/>
            <person name="Jenkins J."/>
            <person name="Jones B.M."/>
            <person name="Lawson T."/>
            <person name="Leese F."/>
            <person name="Lindquist E."/>
            <person name="Lobanov A."/>
            <person name="Lomsadze A."/>
            <person name="Malik S.B."/>
            <person name="Marsh M.E."/>
            <person name="Mackinder L."/>
            <person name="Mock T."/>
            <person name="Mueller-Roeber B."/>
            <person name="Pagarete A."/>
            <person name="Parker M."/>
            <person name="Probert I."/>
            <person name="Quesneville H."/>
            <person name="Raines C."/>
            <person name="Rensing S.A."/>
            <person name="Riano-Pachon D.M."/>
            <person name="Richier S."/>
            <person name="Rokitta S."/>
            <person name="Shiraiwa Y."/>
            <person name="Soanes D.M."/>
            <person name="van der Giezen M."/>
            <person name="Wahlund T.M."/>
            <person name="Williams B."/>
            <person name="Wilson W."/>
            <person name="Wolfe G."/>
            <person name="Wurch L.L."/>
        </authorList>
    </citation>
    <scope>NUCLEOTIDE SEQUENCE</scope>
</reference>
<dbReference type="KEGG" id="ehx:EMIHUDRAFT_462807"/>
<dbReference type="HOGENOM" id="CLU_881202_0_0_1"/>
<evidence type="ECO:0000313" key="6">
    <source>
        <dbReference type="Proteomes" id="UP000013827"/>
    </source>
</evidence>